<dbReference type="EMBL" id="CAJVPU010008844">
    <property type="protein sequence ID" value="CAG8588494.1"/>
    <property type="molecule type" value="Genomic_DNA"/>
</dbReference>
<evidence type="ECO:0000313" key="1">
    <source>
        <dbReference type="EMBL" id="CAG8588494.1"/>
    </source>
</evidence>
<comment type="caution">
    <text evidence="1">The sequence shown here is derived from an EMBL/GenBank/DDBJ whole genome shotgun (WGS) entry which is preliminary data.</text>
</comment>
<accession>A0ACA9MH08</accession>
<evidence type="ECO:0000313" key="2">
    <source>
        <dbReference type="Proteomes" id="UP000789702"/>
    </source>
</evidence>
<protein>
    <submittedName>
        <fullName evidence="1">11065_t:CDS:1</fullName>
    </submittedName>
</protein>
<sequence>MGRELLNLLAIEEKLIIIDKTLQQLLKDHSSSFGGTYINVTKNQVFVNTVNPSVVPIIKSSSELTNNDYLNFVTFVTASNSMDILAYRIIKIYEKIKQFKPINILCYIDMELNNVVVRHDQKTNDGDLNLKIFSGEGLINLFNNLGCSVGFWARDKKDENQNYIVTAGHCSNKLSRLVGSKYLKSMTTLIRNTDSEEHTELIIERGIQTVSHGAHVCKAGFSSHVTCGYIKGLITISTFLEGIPFKDYIFYGKDAFQISCGGDSG</sequence>
<keyword evidence="2" id="KW-1185">Reference proteome</keyword>
<dbReference type="Proteomes" id="UP000789702">
    <property type="component" value="Unassembled WGS sequence"/>
</dbReference>
<feature type="non-terminal residue" evidence="1">
    <location>
        <position position="265"/>
    </location>
</feature>
<gene>
    <name evidence="1" type="ORF">DHETER_LOCUS6763</name>
</gene>
<name>A0ACA9MH08_9GLOM</name>
<organism evidence="1 2">
    <name type="scientific">Dentiscutata heterogama</name>
    <dbReference type="NCBI Taxonomy" id="1316150"/>
    <lineage>
        <taxon>Eukaryota</taxon>
        <taxon>Fungi</taxon>
        <taxon>Fungi incertae sedis</taxon>
        <taxon>Mucoromycota</taxon>
        <taxon>Glomeromycotina</taxon>
        <taxon>Glomeromycetes</taxon>
        <taxon>Diversisporales</taxon>
        <taxon>Gigasporaceae</taxon>
        <taxon>Dentiscutata</taxon>
    </lineage>
</organism>
<reference evidence="1" key="1">
    <citation type="submission" date="2021-06" db="EMBL/GenBank/DDBJ databases">
        <authorList>
            <person name="Kallberg Y."/>
            <person name="Tangrot J."/>
            <person name="Rosling A."/>
        </authorList>
    </citation>
    <scope>NUCLEOTIDE SEQUENCE</scope>
    <source>
        <strain evidence="1">IL203A</strain>
    </source>
</reference>
<proteinExistence type="predicted"/>